<reference evidence="1 2" key="1">
    <citation type="journal article" date="2021" name="Plant Biotechnol. J.">
        <title>Multi-omics assisted identification of the key and species-specific regulatory components of drought-tolerant mechanisms in Gossypium stocksii.</title>
        <authorList>
            <person name="Yu D."/>
            <person name="Ke L."/>
            <person name="Zhang D."/>
            <person name="Wu Y."/>
            <person name="Sun Y."/>
            <person name="Mei J."/>
            <person name="Sun J."/>
            <person name="Sun Y."/>
        </authorList>
    </citation>
    <scope>NUCLEOTIDE SEQUENCE [LARGE SCALE GENOMIC DNA]</scope>
    <source>
        <strain evidence="2">cv. E1</strain>
        <tissue evidence="1">Leaf</tissue>
    </source>
</reference>
<organism evidence="1 2">
    <name type="scientific">Gossypium stocksii</name>
    <dbReference type="NCBI Taxonomy" id="47602"/>
    <lineage>
        <taxon>Eukaryota</taxon>
        <taxon>Viridiplantae</taxon>
        <taxon>Streptophyta</taxon>
        <taxon>Embryophyta</taxon>
        <taxon>Tracheophyta</taxon>
        <taxon>Spermatophyta</taxon>
        <taxon>Magnoliopsida</taxon>
        <taxon>eudicotyledons</taxon>
        <taxon>Gunneridae</taxon>
        <taxon>Pentapetalae</taxon>
        <taxon>rosids</taxon>
        <taxon>malvids</taxon>
        <taxon>Malvales</taxon>
        <taxon>Malvaceae</taxon>
        <taxon>Malvoideae</taxon>
        <taxon>Gossypium</taxon>
    </lineage>
</organism>
<gene>
    <name evidence="1" type="ORF">J1N35_025567</name>
</gene>
<protein>
    <submittedName>
        <fullName evidence="1">Uncharacterized protein</fullName>
    </submittedName>
</protein>
<sequence length="69" mass="7725">MKKGNSSGKEMVKVMTGLEHVTTIPKFKRREVSAVWDFPSRCVRGATTDFGLYKQIAVDQGKYSLSISK</sequence>
<proteinExistence type="predicted"/>
<dbReference type="AlphaFoldDB" id="A0A9D3V6Q5"/>
<dbReference type="EMBL" id="JAIQCV010000008">
    <property type="protein sequence ID" value="KAH1073239.1"/>
    <property type="molecule type" value="Genomic_DNA"/>
</dbReference>
<evidence type="ECO:0000313" key="1">
    <source>
        <dbReference type="EMBL" id="KAH1073239.1"/>
    </source>
</evidence>
<comment type="caution">
    <text evidence="1">The sequence shown here is derived from an EMBL/GenBank/DDBJ whole genome shotgun (WGS) entry which is preliminary data.</text>
</comment>
<evidence type="ECO:0000313" key="2">
    <source>
        <dbReference type="Proteomes" id="UP000828251"/>
    </source>
</evidence>
<name>A0A9D3V6Q5_9ROSI</name>
<dbReference type="Proteomes" id="UP000828251">
    <property type="component" value="Unassembled WGS sequence"/>
</dbReference>
<accession>A0A9D3V6Q5</accession>
<keyword evidence="2" id="KW-1185">Reference proteome</keyword>